<dbReference type="InterPro" id="IPR056924">
    <property type="entry name" value="SH3_Tf2-1"/>
</dbReference>
<sequence length="458" mass="51899">METENAQSEGRTIEIGNEDKDIDERMLSTEDVLSTVKEGVSTDLEKVSTDRPIVSTNGSKVSTDMQFEGTDEQVKGTEEHNEGCDNIPVKNEVLVVKARVTEKEPSEKRLQDMPVICDFFEVFPDDRPGPPPPRQVEFRIELVPGAAPVARAPYLLASSEMKELSDQLKEPLEKGFIFPSSSPWGALKNKKYEWGKEEEDAFQILKQKLCSAPILALLEGTGDFVVFCDAPIKGFGAFLMQREKAQIEAMKKENVKTENLGRLLKPIFEIRSDGIMYFNKRILEITLKGLGYRCEYEHGLPPRDGWSDYHASIKAALFEALYGRKCISPICWSEVGDSQLIGPELIRETVENIVQIKNRLLTARSRQKSYVDVRRKPMEFSVGDMVRLKVSPWKGMIRFGKRSKLSPRYVGPFKIIDRIGPVAYKLELPDKLHGIHNTFHVSNLKRCLADENLIIPHK</sequence>
<evidence type="ECO:0000313" key="4">
    <source>
        <dbReference type="EMBL" id="GJT33820.1"/>
    </source>
</evidence>
<dbReference type="Proteomes" id="UP001151760">
    <property type="component" value="Unassembled WGS sequence"/>
</dbReference>
<organism evidence="4 5">
    <name type="scientific">Tanacetum coccineum</name>
    <dbReference type="NCBI Taxonomy" id="301880"/>
    <lineage>
        <taxon>Eukaryota</taxon>
        <taxon>Viridiplantae</taxon>
        <taxon>Streptophyta</taxon>
        <taxon>Embryophyta</taxon>
        <taxon>Tracheophyta</taxon>
        <taxon>Spermatophyta</taxon>
        <taxon>Magnoliopsida</taxon>
        <taxon>eudicotyledons</taxon>
        <taxon>Gunneridae</taxon>
        <taxon>Pentapetalae</taxon>
        <taxon>asterids</taxon>
        <taxon>campanulids</taxon>
        <taxon>Asterales</taxon>
        <taxon>Asteraceae</taxon>
        <taxon>Asteroideae</taxon>
        <taxon>Anthemideae</taxon>
        <taxon>Anthemidinae</taxon>
        <taxon>Tanacetum</taxon>
    </lineage>
</organism>
<feature type="domain" description="Tf2-1-like SH3-like" evidence="3">
    <location>
        <begin position="383"/>
        <end position="447"/>
    </location>
</feature>
<feature type="region of interest" description="Disordered" evidence="1">
    <location>
        <begin position="1"/>
        <end position="21"/>
    </location>
</feature>
<keyword evidence="4" id="KW-0548">Nucleotidyltransferase</keyword>
<dbReference type="InterPro" id="IPR041577">
    <property type="entry name" value="RT_RNaseH_2"/>
</dbReference>
<dbReference type="Gene3D" id="3.10.10.10">
    <property type="entry name" value="HIV Type 1 Reverse Transcriptase, subunit A, domain 1"/>
    <property type="match status" value="1"/>
</dbReference>
<dbReference type="Pfam" id="PF17919">
    <property type="entry name" value="RT_RNaseH_2"/>
    <property type="match status" value="1"/>
</dbReference>
<dbReference type="PANTHER" id="PTHR46148">
    <property type="entry name" value="CHROMO DOMAIN-CONTAINING PROTEIN"/>
    <property type="match status" value="1"/>
</dbReference>
<dbReference type="InterPro" id="IPR043502">
    <property type="entry name" value="DNA/RNA_pol_sf"/>
</dbReference>
<evidence type="ECO:0000256" key="1">
    <source>
        <dbReference type="SAM" id="MobiDB-lite"/>
    </source>
</evidence>
<name>A0ABQ5D4P1_9ASTR</name>
<dbReference type="Pfam" id="PF24626">
    <property type="entry name" value="SH3_Tf2-1"/>
    <property type="match status" value="1"/>
</dbReference>
<dbReference type="GO" id="GO:0003964">
    <property type="term" value="F:RNA-directed DNA polymerase activity"/>
    <property type="evidence" value="ECO:0007669"/>
    <property type="project" value="UniProtKB-KW"/>
</dbReference>
<comment type="caution">
    <text evidence="4">The sequence shown here is derived from an EMBL/GenBank/DDBJ whole genome shotgun (WGS) entry which is preliminary data.</text>
</comment>
<reference evidence="4" key="1">
    <citation type="journal article" date="2022" name="Int. J. Mol. Sci.">
        <title>Draft Genome of Tanacetum Coccineum: Genomic Comparison of Closely Related Tanacetum-Family Plants.</title>
        <authorList>
            <person name="Yamashiro T."/>
            <person name="Shiraishi A."/>
            <person name="Nakayama K."/>
            <person name="Satake H."/>
        </authorList>
    </citation>
    <scope>NUCLEOTIDE SEQUENCE</scope>
</reference>
<gene>
    <name evidence="4" type="ORF">Tco_0924239</name>
</gene>
<evidence type="ECO:0000259" key="3">
    <source>
        <dbReference type="Pfam" id="PF24626"/>
    </source>
</evidence>
<evidence type="ECO:0000259" key="2">
    <source>
        <dbReference type="Pfam" id="PF17919"/>
    </source>
</evidence>
<keyword evidence="4" id="KW-0695">RNA-directed DNA polymerase</keyword>
<evidence type="ECO:0000313" key="5">
    <source>
        <dbReference type="Proteomes" id="UP001151760"/>
    </source>
</evidence>
<keyword evidence="4" id="KW-0808">Transferase</keyword>
<dbReference type="PANTHER" id="PTHR46148:SF59">
    <property type="entry name" value="NUCLEOTIDYLTRANSFERASE, RIBONUCLEASE H"/>
    <property type="match status" value="1"/>
</dbReference>
<dbReference type="SUPFAM" id="SSF56672">
    <property type="entry name" value="DNA/RNA polymerases"/>
    <property type="match status" value="1"/>
</dbReference>
<feature type="compositionally biased region" description="Polar residues" evidence="1">
    <location>
        <begin position="54"/>
        <end position="65"/>
    </location>
</feature>
<feature type="domain" description="Reverse transcriptase/retrotransposon-derived protein RNase H-like" evidence="2">
    <location>
        <begin position="194"/>
        <end position="245"/>
    </location>
</feature>
<accession>A0ABQ5D4P1</accession>
<dbReference type="EMBL" id="BQNB010014911">
    <property type="protein sequence ID" value="GJT33820.1"/>
    <property type="molecule type" value="Genomic_DNA"/>
</dbReference>
<keyword evidence="5" id="KW-1185">Reference proteome</keyword>
<reference evidence="4" key="2">
    <citation type="submission" date="2022-01" db="EMBL/GenBank/DDBJ databases">
        <authorList>
            <person name="Yamashiro T."/>
            <person name="Shiraishi A."/>
            <person name="Satake H."/>
            <person name="Nakayama K."/>
        </authorList>
    </citation>
    <scope>NUCLEOTIDE SEQUENCE</scope>
</reference>
<feature type="region of interest" description="Disordered" evidence="1">
    <location>
        <begin position="43"/>
        <end position="72"/>
    </location>
</feature>
<protein>
    <submittedName>
        <fullName evidence="4">Reverse transcriptase domain-containing protein</fullName>
    </submittedName>
</protein>
<proteinExistence type="predicted"/>
<feature type="compositionally biased region" description="Polar residues" evidence="1">
    <location>
        <begin position="1"/>
        <end position="10"/>
    </location>
</feature>